<dbReference type="Pfam" id="PF00789">
    <property type="entry name" value="UBX"/>
    <property type="match status" value="1"/>
</dbReference>
<dbReference type="InterPro" id="IPR050730">
    <property type="entry name" value="UBX_domain-protein"/>
</dbReference>
<feature type="region of interest" description="Disordered" evidence="1">
    <location>
        <begin position="252"/>
        <end position="280"/>
    </location>
</feature>
<dbReference type="InterPro" id="IPR001012">
    <property type="entry name" value="UBX_dom"/>
</dbReference>
<dbReference type="EMBL" id="NMUH01003663">
    <property type="protein sequence ID" value="MQM06576.1"/>
    <property type="molecule type" value="Genomic_DNA"/>
</dbReference>
<proteinExistence type="predicted"/>
<dbReference type="InterPro" id="IPR049483">
    <property type="entry name" value="FAF1_2-like_UAS"/>
</dbReference>
<dbReference type="Gene3D" id="3.10.20.90">
    <property type="entry name" value="Phosphatidylinositol 3-kinase Catalytic Subunit, Chain A, domain 1"/>
    <property type="match status" value="1"/>
</dbReference>
<evidence type="ECO:0000313" key="3">
    <source>
        <dbReference type="EMBL" id="MQM06576.1"/>
    </source>
</evidence>
<feature type="compositionally biased region" description="Low complexity" evidence="1">
    <location>
        <begin position="268"/>
        <end position="280"/>
    </location>
</feature>
<evidence type="ECO:0000256" key="1">
    <source>
        <dbReference type="SAM" id="MobiDB-lite"/>
    </source>
</evidence>
<dbReference type="SUPFAM" id="SSF54236">
    <property type="entry name" value="Ubiquitin-like"/>
    <property type="match status" value="1"/>
</dbReference>
<dbReference type="SMART" id="SM00166">
    <property type="entry name" value="UBX"/>
    <property type="match status" value="1"/>
</dbReference>
<dbReference type="SUPFAM" id="SSF52833">
    <property type="entry name" value="Thioredoxin-like"/>
    <property type="match status" value="1"/>
</dbReference>
<dbReference type="GO" id="GO:0005783">
    <property type="term" value="C:endoplasmic reticulum"/>
    <property type="evidence" value="ECO:0007669"/>
    <property type="project" value="TreeGrafter"/>
</dbReference>
<dbReference type="Proteomes" id="UP000652761">
    <property type="component" value="Unassembled WGS sequence"/>
</dbReference>
<dbReference type="SMART" id="SM00594">
    <property type="entry name" value="UAS"/>
    <property type="match status" value="1"/>
</dbReference>
<dbReference type="InterPro" id="IPR006577">
    <property type="entry name" value="UAS"/>
</dbReference>
<organism evidence="3 4">
    <name type="scientific">Colocasia esculenta</name>
    <name type="common">Wild taro</name>
    <name type="synonym">Arum esculentum</name>
    <dbReference type="NCBI Taxonomy" id="4460"/>
    <lineage>
        <taxon>Eukaryota</taxon>
        <taxon>Viridiplantae</taxon>
        <taxon>Streptophyta</taxon>
        <taxon>Embryophyta</taxon>
        <taxon>Tracheophyta</taxon>
        <taxon>Spermatophyta</taxon>
        <taxon>Magnoliopsida</taxon>
        <taxon>Liliopsida</taxon>
        <taxon>Araceae</taxon>
        <taxon>Aroideae</taxon>
        <taxon>Colocasieae</taxon>
        <taxon>Colocasia</taxon>
    </lineage>
</organism>
<dbReference type="InterPro" id="IPR036249">
    <property type="entry name" value="Thioredoxin-like_sf"/>
</dbReference>
<evidence type="ECO:0000313" key="4">
    <source>
        <dbReference type="Proteomes" id="UP000652761"/>
    </source>
</evidence>
<dbReference type="PANTHER" id="PTHR23322:SF71">
    <property type="entry name" value="UBIQUITIN-ASSOCIATED (UBA) PROTEIN-RELATED"/>
    <property type="match status" value="1"/>
</dbReference>
<dbReference type="InterPro" id="IPR029071">
    <property type="entry name" value="Ubiquitin-like_domsf"/>
</dbReference>
<dbReference type="Gene3D" id="3.40.30.10">
    <property type="entry name" value="Glutaredoxin"/>
    <property type="match status" value="1"/>
</dbReference>
<accession>A0A843WFN8</accession>
<dbReference type="AlphaFoldDB" id="A0A843WFN8"/>
<dbReference type="GO" id="GO:0036503">
    <property type="term" value="P:ERAD pathway"/>
    <property type="evidence" value="ECO:0007669"/>
    <property type="project" value="TreeGrafter"/>
</dbReference>
<dbReference type="OrthoDB" id="1026733at2759"/>
<reference evidence="3" key="1">
    <citation type="submission" date="2017-07" db="EMBL/GenBank/DDBJ databases">
        <title>Taro Niue Genome Assembly and Annotation.</title>
        <authorList>
            <person name="Atibalentja N."/>
            <person name="Keating K."/>
            <person name="Fields C.J."/>
        </authorList>
    </citation>
    <scope>NUCLEOTIDE SEQUENCE</scope>
    <source>
        <strain evidence="3">Niue_2</strain>
        <tissue evidence="3">Leaf</tissue>
    </source>
</reference>
<dbReference type="Pfam" id="PF21021">
    <property type="entry name" value="FAF1"/>
    <property type="match status" value="1"/>
</dbReference>
<sequence length="381" mass="42446">MASASTESTATDELRRGNGVARRLVRLPLDIIKGVTRAMGHRSGIVNLGSHHRCQQPPEQQPPPLLPPEEYQFLHTFEQHYGEAHPFFYACSFADALRLAEAESKFVFLYLHDPAHPYTASFCGGTLCLELVTQFLDANFVSWGACATVGEGTRVAQALRAPGFPFCAVVAPASGDTFAVLQQVEGPVSPSQLVEILQRASEEQGSAFRSSRTQEEAVRMANRQLREEQDAAYLASLRIDEKEGVRELLIEDADPPPSSAWKKKEISRSPAPAAQRGGRARAGGFSFWGAQKEIIEGRYHPQSCQIMIRFPNGERRQQSFLVTDRIRSIYRFIDSLDMPGLGSYRLIANFPKRVFGDEQLDMPLRDAALHQRATLFLELLE</sequence>
<name>A0A843WFN8_COLES</name>
<dbReference type="GO" id="GO:0043130">
    <property type="term" value="F:ubiquitin binding"/>
    <property type="evidence" value="ECO:0007669"/>
    <property type="project" value="TreeGrafter"/>
</dbReference>
<dbReference type="CDD" id="cd01767">
    <property type="entry name" value="UBX"/>
    <property type="match status" value="1"/>
</dbReference>
<protein>
    <recommendedName>
        <fullName evidence="2">UBX domain-containing protein</fullName>
    </recommendedName>
</protein>
<dbReference type="CDD" id="cd02958">
    <property type="entry name" value="UAS"/>
    <property type="match status" value="1"/>
</dbReference>
<keyword evidence="4" id="KW-1185">Reference proteome</keyword>
<comment type="caution">
    <text evidence="3">The sequence shown here is derived from an EMBL/GenBank/DDBJ whole genome shotgun (WGS) entry which is preliminary data.</text>
</comment>
<dbReference type="PANTHER" id="PTHR23322">
    <property type="entry name" value="FAS-ASSOCIATED PROTEIN"/>
    <property type="match status" value="1"/>
</dbReference>
<evidence type="ECO:0000259" key="2">
    <source>
        <dbReference type="PROSITE" id="PS50033"/>
    </source>
</evidence>
<dbReference type="PROSITE" id="PS50033">
    <property type="entry name" value="UBX"/>
    <property type="match status" value="1"/>
</dbReference>
<feature type="domain" description="UBX" evidence="2">
    <location>
        <begin position="299"/>
        <end position="377"/>
    </location>
</feature>
<gene>
    <name evidence="3" type="ORF">Taro_039403</name>
</gene>